<name>A0ABN9X9P3_9DINO</name>
<dbReference type="Proteomes" id="UP001189429">
    <property type="component" value="Unassembled WGS sequence"/>
</dbReference>
<comment type="caution">
    <text evidence="2">The sequence shown here is derived from an EMBL/GenBank/DDBJ whole genome shotgun (WGS) entry which is preliminary data.</text>
</comment>
<evidence type="ECO:0000313" key="3">
    <source>
        <dbReference type="Proteomes" id="UP001189429"/>
    </source>
</evidence>
<dbReference type="EMBL" id="CAUYUJ010019915">
    <property type="protein sequence ID" value="CAK0894545.1"/>
    <property type="molecule type" value="Genomic_DNA"/>
</dbReference>
<feature type="domain" description="PDZ" evidence="1">
    <location>
        <begin position="63"/>
        <end position="124"/>
    </location>
</feature>
<evidence type="ECO:0000313" key="2">
    <source>
        <dbReference type="EMBL" id="CAK0894545.1"/>
    </source>
</evidence>
<dbReference type="InterPro" id="IPR001478">
    <property type="entry name" value="PDZ"/>
</dbReference>
<dbReference type="InterPro" id="IPR036034">
    <property type="entry name" value="PDZ_sf"/>
</dbReference>
<evidence type="ECO:0000259" key="1">
    <source>
        <dbReference type="PROSITE" id="PS50106"/>
    </source>
</evidence>
<accession>A0ABN9X9P3</accession>
<dbReference type="PROSITE" id="PS50106">
    <property type="entry name" value="PDZ"/>
    <property type="match status" value="1"/>
</dbReference>
<organism evidence="2 3">
    <name type="scientific">Prorocentrum cordatum</name>
    <dbReference type="NCBI Taxonomy" id="2364126"/>
    <lineage>
        <taxon>Eukaryota</taxon>
        <taxon>Sar</taxon>
        <taxon>Alveolata</taxon>
        <taxon>Dinophyceae</taxon>
        <taxon>Prorocentrales</taxon>
        <taxon>Prorocentraceae</taxon>
        <taxon>Prorocentrum</taxon>
    </lineage>
</organism>
<protein>
    <recommendedName>
        <fullName evidence="1">PDZ domain-containing protein</fullName>
    </recommendedName>
</protein>
<keyword evidence="3" id="KW-1185">Reference proteome</keyword>
<proteinExistence type="predicted"/>
<sequence>MPPPAVTTDQVAARGLQDFPHKVFCCPSFRPTPPLQESCSLARRGRGTSLAATVQKLPATEYVMTVDKTGGGKMGLRLEGPDDASELLVTNVAEGLLCQRWGLQNPDRAVLAGDVLLEVNGVQGSATLMKEELRKDGLVSMRLRRGPGHVWSDHAMRRSAFD</sequence>
<dbReference type="SUPFAM" id="SSF50156">
    <property type="entry name" value="PDZ domain-like"/>
    <property type="match status" value="1"/>
</dbReference>
<gene>
    <name evidence="2" type="ORF">PCOR1329_LOCUS73572</name>
</gene>
<reference evidence="2" key="1">
    <citation type="submission" date="2023-10" db="EMBL/GenBank/DDBJ databases">
        <authorList>
            <person name="Chen Y."/>
            <person name="Shah S."/>
            <person name="Dougan E. K."/>
            <person name="Thang M."/>
            <person name="Chan C."/>
        </authorList>
    </citation>
    <scope>NUCLEOTIDE SEQUENCE [LARGE SCALE GENOMIC DNA]</scope>
</reference>